<gene>
    <name evidence="2" type="ORF">QBZ16_003156</name>
</gene>
<evidence type="ECO:0000313" key="3">
    <source>
        <dbReference type="Proteomes" id="UP001255856"/>
    </source>
</evidence>
<dbReference type="InterPro" id="IPR052578">
    <property type="entry name" value="PI_Transfer_CRAL-TRIO"/>
</dbReference>
<dbReference type="EMBL" id="JASFZW010000003">
    <property type="protein sequence ID" value="KAK2079464.1"/>
    <property type="molecule type" value="Genomic_DNA"/>
</dbReference>
<feature type="domain" description="CRAL-TRIO" evidence="1">
    <location>
        <begin position="97"/>
        <end position="243"/>
    </location>
</feature>
<dbReference type="Pfam" id="PF03765">
    <property type="entry name" value="CRAL_TRIO_N"/>
    <property type="match status" value="1"/>
</dbReference>
<keyword evidence="3" id="KW-1185">Reference proteome</keyword>
<reference evidence="2" key="1">
    <citation type="submission" date="2021-01" db="EMBL/GenBank/DDBJ databases">
        <authorList>
            <person name="Eckstrom K.M.E."/>
        </authorList>
    </citation>
    <scope>NUCLEOTIDE SEQUENCE</scope>
    <source>
        <strain evidence="2">UVCC 0001</strain>
    </source>
</reference>
<dbReference type="Proteomes" id="UP001255856">
    <property type="component" value="Unassembled WGS sequence"/>
</dbReference>
<dbReference type="GO" id="GO:0008526">
    <property type="term" value="F:phosphatidylinositol transfer activity"/>
    <property type="evidence" value="ECO:0007669"/>
    <property type="project" value="TreeGrafter"/>
</dbReference>
<dbReference type="InterPro" id="IPR011074">
    <property type="entry name" value="CRAL/TRIO_N_dom"/>
</dbReference>
<dbReference type="SUPFAM" id="SSF46938">
    <property type="entry name" value="CRAL/TRIO N-terminal domain"/>
    <property type="match status" value="1"/>
</dbReference>
<comment type="caution">
    <text evidence="2">The sequence shown here is derived from an EMBL/GenBank/DDBJ whole genome shotgun (WGS) entry which is preliminary data.</text>
</comment>
<sequence length="283" mass="32586">MTRKLGAFATDLSDEEHEKVAQLKEEVKGHIKSAADQAFCTQGTYVRYLRARGWNVHKAAKMLEATLHWRADYKPWALRWEVTQHDTDSGKLYILPGTDKNGRPVILMRPRLESVVDNDARMRFLVYTLERAAQLGDSSPDGKMTWLLDLNGYSRKNSPPIRMALQTLHILQNHFPERLGLAVCFQTPLVFEWMWRAVKAFVDPSTKKKLVFLHAKDPPEVLRTYFDPDNLDDAMGGSRSADSAWDKNEYGKLMMELDEEVERSLTFGELDLIRRQSMEARGE</sequence>
<dbReference type="PANTHER" id="PTHR45824:SF6">
    <property type="entry name" value="F16L1.9 PROTEIN"/>
    <property type="match status" value="1"/>
</dbReference>
<evidence type="ECO:0000259" key="1">
    <source>
        <dbReference type="PROSITE" id="PS50191"/>
    </source>
</evidence>
<organism evidence="2 3">
    <name type="scientific">Prototheca wickerhamii</name>
    <dbReference type="NCBI Taxonomy" id="3111"/>
    <lineage>
        <taxon>Eukaryota</taxon>
        <taxon>Viridiplantae</taxon>
        <taxon>Chlorophyta</taxon>
        <taxon>core chlorophytes</taxon>
        <taxon>Trebouxiophyceae</taxon>
        <taxon>Chlorellales</taxon>
        <taxon>Chlorellaceae</taxon>
        <taxon>Prototheca</taxon>
    </lineage>
</organism>
<name>A0AAD9ILQ8_PROWI</name>
<accession>A0AAD9ILQ8</accession>
<dbReference type="SMART" id="SM01100">
    <property type="entry name" value="CRAL_TRIO_N"/>
    <property type="match status" value="1"/>
</dbReference>
<dbReference type="Pfam" id="PF00650">
    <property type="entry name" value="CRAL_TRIO"/>
    <property type="match status" value="1"/>
</dbReference>
<dbReference type="SMART" id="SM00516">
    <property type="entry name" value="SEC14"/>
    <property type="match status" value="1"/>
</dbReference>
<dbReference type="InterPro" id="IPR036865">
    <property type="entry name" value="CRAL-TRIO_dom_sf"/>
</dbReference>
<dbReference type="InterPro" id="IPR036273">
    <property type="entry name" value="CRAL/TRIO_N_dom_sf"/>
</dbReference>
<dbReference type="PANTHER" id="PTHR45824">
    <property type="entry name" value="GH16843P"/>
    <property type="match status" value="1"/>
</dbReference>
<dbReference type="CDD" id="cd00170">
    <property type="entry name" value="SEC14"/>
    <property type="match status" value="1"/>
</dbReference>
<dbReference type="PROSITE" id="PS50191">
    <property type="entry name" value="CRAL_TRIO"/>
    <property type="match status" value="1"/>
</dbReference>
<dbReference type="InterPro" id="IPR001251">
    <property type="entry name" value="CRAL-TRIO_dom"/>
</dbReference>
<dbReference type="Gene3D" id="3.40.525.10">
    <property type="entry name" value="CRAL-TRIO lipid binding domain"/>
    <property type="match status" value="1"/>
</dbReference>
<evidence type="ECO:0000313" key="2">
    <source>
        <dbReference type="EMBL" id="KAK2079464.1"/>
    </source>
</evidence>
<protein>
    <recommendedName>
        <fullName evidence="1">CRAL-TRIO domain-containing protein</fullName>
    </recommendedName>
</protein>
<dbReference type="AlphaFoldDB" id="A0AAD9ILQ8"/>
<dbReference type="SUPFAM" id="SSF52087">
    <property type="entry name" value="CRAL/TRIO domain"/>
    <property type="match status" value="1"/>
</dbReference>
<proteinExistence type="predicted"/>